<evidence type="ECO:0000256" key="1">
    <source>
        <dbReference type="SAM" id="MobiDB-lite"/>
    </source>
</evidence>
<feature type="compositionally biased region" description="Polar residues" evidence="1">
    <location>
        <begin position="750"/>
        <end position="766"/>
    </location>
</feature>
<dbReference type="AlphaFoldDB" id="A0A6J2JDT2"/>
<dbReference type="KEGG" id="bman:114241107"/>
<feature type="compositionally biased region" description="Polar residues" evidence="1">
    <location>
        <begin position="210"/>
        <end position="229"/>
    </location>
</feature>
<feature type="compositionally biased region" description="Basic residues" evidence="1">
    <location>
        <begin position="230"/>
        <end position="242"/>
    </location>
</feature>
<feature type="region of interest" description="Disordered" evidence="1">
    <location>
        <begin position="992"/>
        <end position="1042"/>
    </location>
</feature>
<feature type="region of interest" description="Disordered" evidence="1">
    <location>
        <begin position="858"/>
        <end position="917"/>
    </location>
</feature>
<feature type="region of interest" description="Disordered" evidence="1">
    <location>
        <begin position="610"/>
        <end position="663"/>
    </location>
</feature>
<sequence length="1055" mass="119392">MDDLAKTNPPTEGTNIRNDGPPLNLLDKAILKDKYRVIPNLKTAQSEITREMRGIIDEKVEKYQMVYFYKLLNLGLRRRLCLLLEEHGIDVLPETELNHNSFSHIKLSTVYRDKYSTTTDVELVESIVDIVKDAMICKKDVSKYIKDLPEETSQSNKQHNNVTIIESKIYEDNEKNSSGSHNNKNNQNKLQTLFEEFKKRCKLNNKPKVVSQSGKQQSTKCQQNLVTKVQNKKSKKQARKRAGALNQKEPHDREKSNTVQENKKNRSDQQDFEKQQNTNSQPNITNSTNQLNSEFQSNIFPSNGQQEVKWELNSNENEIRSICQTKASHPFVNLQESCVQQNIIPQFDNQTSSVWKPNTHFENIPSSQPEVISSLRSQQNSSCQINSIPLIANQHLANDQQSLISQFLNQQNSYAYHGVVHGPTVMPQFVHQPVVNYAQNIVPQLVIPVQQSLVCAPIAVPQVPQVNQHTVPEVIGPQKSIYQPKPIPTVINQQISDCQQKITSPYANETNPICHPKVITEIKPIIPANADLLISDKPNLIPQHLNQHSPFDRSNTTAKEKKQETISQDTSGRKVLNSQQKITSSYVNETNPICRPKGMTKIKPINMPANPDLLISDKPNLIPQSLNEHSPLDRSNTPTKDKKQEPKSQDTSGRKVLSKRKGDEELMIVNKKCKLSTELENLIRNRQEPSKHPLSVDSGGKSVNYCSQQKITSPCVSETNPIRQPKVMTEIKPNMPANPDLLISDKPNLIPQSLNQHSPLDRSNTTTKDKKQEPKSQDTSGRKVLSKRKGDEELLIVNEKYKLSTELENLIRNRQEPSKHPLSVDSGGKSVNYCSQQKITSPCVSETNPIGQPKVMTEIKPSMPANPDLLISDKPNLIPQHLNQHSPLDRSNTPTKDKKQEPKSQDTSGGKVLSKKKDDDELIIVNKKCKLSTELENLIRNRQESSKHHLSVDNGGKPVNYCTRDEENYKKQCTDVDVVNNPIDNEFSLRKQNEGSQICSTQTEPVLESSQENSGHPGKESQGHVEYDDQTTTWDSTHALETDDWAWKEGYTDWS</sequence>
<feature type="region of interest" description="Disordered" evidence="1">
    <location>
        <begin position="731"/>
        <end position="786"/>
    </location>
</feature>
<feature type="compositionally biased region" description="Basic and acidic residues" evidence="1">
    <location>
        <begin position="767"/>
        <end position="776"/>
    </location>
</feature>
<dbReference type="GeneID" id="114241107"/>
<evidence type="ECO:0000313" key="3">
    <source>
        <dbReference type="RefSeq" id="XP_028027646.1"/>
    </source>
</evidence>
<feature type="region of interest" description="Disordered" evidence="1">
    <location>
        <begin position="206"/>
        <end position="289"/>
    </location>
</feature>
<feature type="compositionally biased region" description="Basic and acidic residues" evidence="1">
    <location>
        <begin position="1017"/>
        <end position="1027"/>
    </location>
</feature>
<feature type="compositionally biased region" description="Polar residues" evidence="1">
    <location>
        <begin position="544"/>
        <end position="557"/>
    </location>
</feature>
<name>A0A6J2JDT2_BOMMA</name>
<feature type="region of interest" description="Disordered" evidence="1">
    <location>
        <begin position="541"/>
        <end position="579"/>
    </location>
</feature>
<gene>
    <name evidence="3" type="primary">LOC114241107</name>
</gene>
<dbReference type="Proteomes" id="UP000504629">
    <property type="component" value="Unplaced"/>
</dbReference>
<feature type="compositionally biased region" description="Polar residues" evidence="1">
    <location>
        <begin position="275"/>
        <end position="289"/>
    </location>
</feature>
<keyword evidence="2" id="KW-1185">Reference proteome</keyword>
<feature type="compositionally biased region" description="Polar residues" evidence="1">
    <location>
        <begin position="622"/>
        <end position="638"/>
    </location>
</feature>
<feature type="compositionally biased region" description="Basic and acidic residues" evidence="1">
    <location>
        <begin position="248"/>
        <end position="274"/>
    </location>
</feature>
<feature type="compositionally biased region" description="Basic and acidic residues" evidence="1">
    <location>
        <begin position="639"/>
        <end position="648"/>
    </location>
</feature>
<feature type="compositionally biased region" description="Polar residues" evidence="1">
    <location>
        <begin position="565"/>
        <end position="579"/>
    </location>
</feature>
<dbReference type="RefSeq" id="XP_028027646.1">
    <property type="nucleotide sequence ID" value="XM_028171845.1"/>
</dbReference>
<accession>A0A6J2JDT2</accession>
<reference evidence="3" key="1">
    <citation type="submission" date="2025-08" db="UniProtKB">
        <authorList>
            <consortium name="RefSeq"/>
        </authorList>
    </citation>
    <scope>IDENTIFICATION</scope>
    <source>
        <tissue evidence="3">Silk gland</tissue>
    </source>
</reference>
<proteinExistence type="predicted"/>
<evidence type="ECO:0000313" key="2">
    <source>
        <dbReference type="Proteomes" id="UP000504629"/>
    </source>
</evidence>
<feature type="compositionally biased region" description="Polar residues" evidence="1">
    <location>
        <begin position="881"/>
        <end position="894"/>
    </location>
</feature>
<feature type="compositionally biased region" description="Polar residues" evidence="1">
    <location>
        <begin position="994"/>
        <end position="1014"/>
    </location>
</feature>
<protein>
    <submittedName>
        <fullName evidence="3">Uncharacterized protein LOC114241107</fullName>
    </submittedName>
</protein>
<feature type="compositionally biased region" description="Basic and acidic residues" evidence="1">
    <location>
        <begin position="895"/>
        <end position="904"/>
    </location>
</feature>
<organism evidence="2 3">
    <name type="scientific">Bombyx mandarina</name>
    <name type="common">Wild silk moth</name>
    <name type="synonym">Wild silkworm</name>
    <dbReference type="NCBI Taxonomy" id="7092"/>
    <lineage>
        <taxon>Eukaryota</taxon>
        <taxon>Metazoa</taxon>
        <taxon>Ecdysozoa</taxon>
        <taxon>Arthropoda</taxon>
        <taxon>Hexapoda</taxon>
        <taxon>Insecta</taxon>
        <taxon>Pterygota</taxon>
        <taxon>Neoptera</taxon>
        <taxon>Endopterygota</taxon>
        <taxon>Lepidoptera</taxon>
        <taxon>Glossata</taxon>
        <taxon>Ditrysia</taxon>
        <taxon>Bombycoidea</taxon>
        <taxon>Bombycidae</taxon>
        <taxon>Bombycinae</taxon>
        <taxon>Bombyx</taxon>
    </lineage>
</organism>